<name>A0AAN7K502_9MYRT</name>
<evidence type="ECO:0000313" key="1">
    <source>
        <dbReference type="EMBL" id="KAK4759702.1"/>
    </source>
</evidence>
<dbReference type="AlphaFoldDB" id="A0AAN7K502"/>
<sequence length="50" mass="5746">MFFIDYGAVNRQTGVGFNHPFNSSSEISRGFSENICLLPVMTHWDTDHNR</sequence>
<gene>
    <name evidence="1" type="ORF">SAY87_022833</name>
</gene>
<dbReference type="EMBL" id="JAXIOK010000011">
    <property type="protein sequence ID" value="KAK4759702.1"/>
    <property type="molecule type" value="Genomic_DNA"/>
</dbReference>
<dbReference type="Proteomes" id="UP001345219">
    <property type="component" value="Chromosome 17"/>
</dbReference>
<proteinExistence type="predicted"/>
<reference evidence="1 2" key="1">
    <citation type="journal article" date="2023" name="Hortic Res">
        <title>Pangenome of water caltrop reveals structural variations and asymmetric subgenome divergence after allopolyploidization.</title>
        <authorList>
            <person name="Zhang X."/>
            <person name="Chen Y."/>
            <person name="Wang L."/>
            <person name="Yuan Y."/>
            <person name="Fang M."/>
            <person name="Shi L."/>
            <person name="Lu R."/>
            <person name="Comes H.P."/>
            <person name="Ma Y."/>
            <person name="Chen Y."/>
            <person name="Huang G."/>
            <person name="Zhou Y."/>
            <person name="Zheng Z."/>
            <person name="Qiu Y."/>
        </authorList>
    </citation>
    <scope>NUCLEOTIDE SEQUENCE [LARGE SCALE GENOMIC DNA]</scope>
    <source>
        <tissue evidence="1">Roots</tissue>
    </source>
</reference>
<organism evidence="1 2">
    <name type="scientific">Trapa incisa</name>
    <dbReference type="NCBI Taxonomy" id="236973"/>
    <lineage>
        <taxon>Eukaryota</taxon>
        <taxon>Viridiplantae</taxon>
        <taxon>Streptophyta</taxon>
        <taxon>Embryophyta</taxon>
        <taxon>Tracheophyta</taxon>
        <taxon>Spermatophyta</taxon>
        <taxon>Magnoliopsida</taxon>
        <taxon>eudicotyledons</taxon>
        <taxon>Gunneridae</taxon>
        <taxon>Pentapetalae</taxon>
        <taxon>rosids</taxon>
        <taxon>malvids</taxon>
        <taxon>Myrtales</taxon>
        <taxon>Lythraceae</taxon>
        <taxon>Trapa</taxon>
    </lineage>
</organism>
<comment type="caution">
    <text evidence="1">The sequence shown here is derived from an EMBL/GenBank/DDBJ whole genome shotgun (WGS) entry which is preliminary data.</text>
</comment>
<keyword evidence="2" id="KW-1185">Reference proteome</keyword>
<evidence type="ECO:0000313" key="2">
    <source>
        <dbReference type="Proteomes" id="UP001345219"/>
    </source>
</evidence>
<protein>
    <submittedName>
        <fullName evidence="1">Uncharacterized protein</fullName>
    </submittedName>
</protein>
<accession>A0AAN7K502</accession>